<evidence type="ECO:0000256" key="8">
    <source>
        <dbReference type="ARBA" id="ARBA00023163"/>
    </source>
</evidence>
<dbReference type="CDD" id="cd19925">
    <property type="entry name" value="REC_citrate_TCS"/>
    <property type="match status" value="1"/>
</dbReference>
<dbReference type="Pfam" id="PF04703">
    <property type="entry name" value="FaeA"/>
    <property type="match status" value="1"/>
</dbReference>
<keyword evidence="3 9" id="KW-0597">Phosphoprotein</keyword>
<comment type="caution">
    <text evidence="11">The sequence shown here is derived from an EMBL/GenBank/DDBJ whole genome shotgun (WGS) entry which is preliminary data.</text>
</comment>
<dbReference type="PANTHER" id="PTHR45526">
    <property type="entry name" value="TRANSCRIPTIONAL REGULATORY PROTEIN DPIA"/>
    <property type="match status" value="1"/>
</dbReference>
<dbReference type="PANTHER" id="PTHR45526:SF1">
    <property type="entry name" value="TRANSCRIPTIONAL REGULATORY PROTEIN DCUR-RELATED"/>
    <property type="match status" value="1"/>
</dbReference>
<dbReference type="SMART" id="SM00448">
    <property type="entry name" value="REC"/>
    <property type="match status" value="1"/>
</dbReference>
<evidence type="ECO:0000256" key="3">
    <source>
        <dbReference type="ARBA" id="ARBA00022553"/>
    </source>
</evidence>
<dbReference type="Pfam" id="PF00072">
    <property type="entry name" value="Response_reg"/>
    <property type="match status" value="1"/>
</dbReference>
<evidence type="ECO:0000313" key="11">
    <source>
        <dbReference type="EMBL" id="KOS69644.1"/>
    </source>
</evidence>
<dbReference type="InterPro" id="IPR011006">
    <property type="entry name" value="CheY-like_superfamily"/>
</dbReference>
<keyword evidence="8" id="KW-0804">Transcription</keyword>
<evidence type="ECO:0000256" key="4">
    <source>
        <dbReference type="ARBA" id="ARBA00023012"/>
    </source>
</evidence>
<gene>
    <name evidence="11" type="ORF">AEA09_14385</name>
</gene>
<comment type="subcellular location">
    <subcellularLocation>
        <location evidence="1">Cytoplasm</location>
    </subcellularLocation>
</comment>
<dbReference type="InterPro" id="IPR024187">
    <property type="entry name" value="Sig_transdc_resp-reg_cit/mal"/>
</dbReference>
<evidence type="ECO:0000256" key="6">
    <source>
        <dbReference type="ARBA" id="ARBA00023125"/>
    </source>
</evidence>
<dbReference type="InterPro" id="IPR001789">
    <property type="entry name" value="Sig_transdc_resp-reg_receiver"/>
</dbReference>
<keyword evidence="12" id="KW-1185">Reference proteome</keyword>
<keyword evidence="6" id="KW-0238">DNA-binding</keyword>
<dbReference type="PIRSF" id="PIRSF006171">
    <property type="entry name" value="RR_citrat_malat"/>
    <property type="match status" value="1"/>
</dbReference>
<feature type="domain" description="Response regulatory" evidence="10">
    <location>
        <begin position="5"/>
        <end position="121"/>
    </location>
</feature>
<dbReference type="PROSITE" id="PS50110">
    <property type="entry name" value="RESPONSE_REGULATORY"/>
    <property type="match status" value="1"/>
</dbReference>
<dbReference type="InterPro" id="IPR051271">
    <property type="entry name" value="2C-system_Tx_regulators"/>
</dbReference>
<keyword evidence="4" id="KW-0902">Two-component regulatory system</keyword>
<evidence type="ECO:0000256" key="7">
    <source>
        <dbReference type="ARBA" id="ARBA00023159"/>
    </source>
</evidence>
<evidence type="ECO:0000256" key="1">
    <source>
        <dbReference type="ARBA" id="ARBA00004496"/>
    </source>
</evidence>
<dbReference type="EMBL" id="LGRV01000003">
    <property type="protein sequence ID" value="KOS69644.1"/>
    <property type="molecule type" value="Genomic_DNA"/>
</dbReference>
<reference evidence="12" key="1">
    <citation type="submission" date="2015-07" db="EMBL/GenBank/DDBJ databases">
        <title>Fjat-14205 dsm 2895.</title>
        <authorList>
            <person name="Liu B."/>
            <person name="Wang J."/>
            <person name="Zhu Y."/>
            <person name="Liu G."/>
            <person name="Chen Q."/>
            <person name="Chen Z."/>
            <person name="Lan J."/>
            <person name="Che J."/>
            <person name="Ge C."/>
            <person name="Shi H."/>
            <person name="Pan Z."/>
            <person name="Liu X."/>
        </authorList>
    </citation>
    <scope>NUCLEOTIDE SEQUENCE [LARGE SCALE GENOMIC DNA]</scope>
    <source>
        <strain evidence="12">DSM 25560</strain>
    </source>
</reference>
<evidence type="ECO:0000313" key="12">
    <source>
        <dbReference type="Proteomes" id="UP000050668"/>
    </source>
</evidence>
<evidence type="ECO:0000256" key="5">
    <source>
        <dbReference type="ARBA" id="ARBA00023015"/>
    </source>
</evidence>
<dbReference type="Gene3D" id="3.40.50.2300">
    <property type="match status" value="1"/>
</dbReference>
<organism evidence="11 12">
    <name type="scientific">Lysinibacillus contaminans</name>
    <dbReference type="NCBI Taxonomy" id="1293441"/>
    <lineage>
        <taxon>Bacteria</taxon>
        <taxon>Bacillati</taxon>
        <taxon>Bacillota</taxon>
        <taxon>Bacilli</taxon>
        <taxon>Bacillales</taxon>
        <taxon>Bacillaceae</taxon>
        <taxon>Lysinibacillus</taxon>
    </lineage>
</organism>
<proteinExistence type="predicted"/>
<dbReference type="InterPro" id="IPR006793">
    <property type="entry name" value="FaeA"/>
</dbReference>
<evidence type="ECO:0000256" key="2">
    <source>
        <dbReference type="ARBA" id="ARBA00022490"/>
    </source>
</evidence>
<sequence>MDTIHVLLIEDDPMVREVNRQFIERIEGFKLVGYAGNGIEGLEKVKDLKPDLVFMDIFMPEQDGMVTLGKIREEHLVVDVIAVTAANDMPTIQRILHLGVYDYIMKPFTFERIEQTLKNYQAYKIKMKDMQDLTQHDLDHLMQQRLPELQTSPVASQKIEIEELPKGFNRATLDKVLAYIEESKKAVSAEDVANYIGTARVTARRYLDFLEKQSKLKVDIQYGNVGRPIHRYYI</sequence>
<keyword evidence="2" id="KW-0963">Cytoplasm</keyword>
<dbReference type="SUPFAM" id="SSF52172">
    <property type="entry name" value="CheY-like"/>
    <property type="match status" value="1"/>
</dbReference>
<evidence type="ECO:0000259" key="10">
    <source>
        <dbReference type="PROSITE" id="PS50110"/>
    </source>
</evidence>
<protein>
    <submittedName>
        <fullName evidence="11">Regulator</fullName>
    </submittedName>
</protein>
<evidence type="ECO:0000256" key="9">
    <source>
        <dbReference type="PROSITE-ProRule" id="PRU00169"/>
    </source>
</evidence>
<dbReference type="RefSeq" id="WP_053584516.1">
    <property type="nucleotide sequence ID" value="NZ_LGRV01000003.1"/>
</dbReference>
<accession>A0ABR5K5M7</accession>
<keyword evidence="5" id="KW-0805">Transcription regulation</keyword>
<name>A0ABR5K5M7_9BACI</name>
<feature type="modified residue" description="4-aspartylphosphate" evidence="9">
    <location>
        <position position="56"/>
    </location>
</feature>
<dbReference type="Proteomes" id="UP000050668">
    <property type="component" value="Unassembled WGS sequence"/>
</dbReference>
<keyword evidence="7" id="KW-0010">Activator</keyword>